<evidence type="ECO:0000313" key="9">
    <source>
        <dbReference type="Proteomes" id="UP001281761"/>
    </source>
</evidence>
<evidence type="ECO:0000256" key="5">
    <source>
        <dbReference type="ARBA" id="ARBA00022840"/>
    </source>
</evidence>
<keyword evidence="9" id="KW-1185">Reference proteome</keyword>
<feature type="domain" description="Protein kinase" evidence="7">
    <location>
        <begin position="13"/>
        <end position="275"/>
    </location>
</feature>
<dbReference type="Gene3D" id="2.60.120.920">
    <property type="match status" value="1"/>
</dbReference>
<evidence type="ECO:0000313" key="8">
    <source>
        <dbReference type="EMBL" id="KAK2944750.1"/>
    </source>
</evidence>
<dbReference type="CDD" id="cd14014">
    <property type="entry name" value="STKc_PknB_like"/>
    <property type="match status" value="1"/>
</dbReference>
<keyword evidence="2" id="KW-0808">Transferase</keyword>
<feature type="compositionally biased region" description="Pro residues" evidence="6">
    <location>
        <begin position="1228"/>
        <end position="1237"/>
    </location>
</feature>
<proteinExistence type="predicted"/>
<dbReference type="PANTHER" id="PTHR43671">
    <property type="entry name" value="SERINE/THREONINE-PROTEIN KINASE NEK"/>
    <property type="match status" value="1"/>
</dbReference>
<feature type="region of interest" description="Disordered" evidence="6">
    <location>
        <begin position="1216"/>
        <end position="1240"/>
    </location>
</feature>
<keyword evidence="5" id="KW-0067">ATP-binding</keyword>
<dbReference type="Pfam" id="PF00069">
    <property type="entry name" value="Pkinase"/>
    <property type="match status" value="1"/>
</dbReference>
<dbReference type="InterPro" id="IPR000719">
    <property type="entry name" value="Prot_kinase_dom"/>
</dbReference>
<keyword evidence="3" id="KW-0547">Nucleotide-binding</keyword>
<dbReference type="SMART" id="SM00220">
    <property type="entry name" value="S_TKc"/>
    <property type="match status" value="1"/>
</dbReference>
<evidence type="ECO:0000256" key="4">
    <source>
        <dbReference type="ARBA" id="ARBA00022777"/>
    </source>
</evidence>
<name>A0ABQ9WZ11_9EUKA</name>
<dbReference type="InterPro" id="IPR050660">
    <property type="entry name" value="NEK_Ser/Thr_kinase"/>
</dbReference>
<dbReference type="Gene3D" id="1.10.510.10">
    <property type="entry name" value="Transferase(Phosphotransferase) domain 1"/>
    <property type="match status" value="1"/>
</dbReference>
<dbReference type="EC" id="2.7.11.1" evidence="1"/>
<gene>
    <name evidence="8" type="ORF">BLNAU_20336</name>
</gene>
<dbReference type="InterPro" id="IPR011009">
    <property type="entry name" value="Kinase-like_dom_sf"/>
</dbReference>
<evidence type="ECO:0000259" key="7">
    <source>
        <dbReference type="PROSITE" id="PS50011"/>
    </source>
</evidence>
<sequence>MTSKLDNITPPGYTKPNEISEGAFGQVLKVTHERSGIEYAVKVLPILKERDKERVSREVEMLTRFAHPRIVRLHESIDMGGHHAIVMELGTRSLNDLISEYESRNALIPLPLTVMILVDICEGLLWMHTHSSGSTAHGDLKPENVLLRVNNRAFLCDLGGSAPLDQQMTSTIGELGTFEYNSPERVMDSKGMATPASDVWSLGVLAYRMATGKSLFEGLTLPQLCRALDQFSESRIPTTIPSLVRDVLLKLLEPNVALRATTTALFEGGLLERMLGPETPLSKMKSTLLATRVDEIKQSSSDAKMKEKTMKLDMEKQKLLEETKTLERQLRLLQMSLQRTCERNIELEKEELAQRGHLLTTRFSPLSIKPEVKALSHSLQMPALQFLFGSSAFFDVSGNTVTQLKMRKNKNWCTTLFAEPFSDGVVSVAITVLALPEEMDGLMFGLVDTLSRQIEESDKLGDAFPNSIALALRSGTLHVTLPSTLQREKTIPIYAGMGEGDRVVLEVDMDARPRTAVFIINGTVPLTFVSGLPPSIQFGFSMKNKGVSVRLDGISRLNRATPFGKVKEIKWNLDNLEDSEDMYMNGMRSSVLTVQTHMPSLVFQEPSLFRVEDNRIARTYPAAGEAHKYFIPTWSSFFLAEPISEGIVAFSITPPVKRDMFDTYFFGLIDGTAPIPKELQNLGKLKSSIGLSSEGELHFVTSEGHQKIDVPFWTKLFEPDVVEVNMDSNPRTAQFFANGESVNVVVVGLPESVRVGFSVLSPGVQIRFDRITNLVRASPFTDLMEEFEWPTTKPPHPAESEKTGTSIEKKKRQFPTMKLPELLFTHKSHFIVRNNVLTRTEKGTDEKGRNRPSTVLFSEPITKGVVSVTFVVLTLAESTEDEELVTFGLLDSSVAVPDLGQTLDSVGLSTSGDINVFNQIKLETFASWPLSEKDRVVVEVNMDSTPRTVQFFVNGKTIGRYVSGIPDSVRIGFSADVMGTSLQITSIVRSTQPTPLADTMEEIKWTGTEQSLKERAEKHGQPIRREPEGSIPALLCRNWEHFKIEGNVITRTSFGSNGLDTPFSTVMLDGVVTNTIQSVTITILALHQTGRSFGVVMVGGLCAGRPIPKSPYGLGFTEKESFLPRCSDSFALCSSDGTIHRSGGKMNAYSSHSLLRVGDQVVLEVNTRSQPEISRFFVNGKAGQNNISCCFESLTIGFSLAGPGTSIRIDAVTELDQPTDKSKLQPSRCPPLPPPPRKVAAREHPDYQPFFAKLKDGKSSVVLAMKMRLKGLNPEALSDPDILV</sequence>
<dbReference type="PROSITE" id="PS50011">
    <property type="entry name" value="PROTEIN_KINASE_DOM"/>
    <property type="match status" value="1"/>
</dbReference>
<feature type="region of interest" description="Disordered" evidence="6">
    <location>
        <begin position="788"/>
        <end position="807"/>
    </location>
</feature>
<organism evidence="8 9">
    <name type="scientific">Blattamonas nauphoetae</name>
    <dbReference type="NCBI Taxonomy" id="2049346"/>
    <lineage>
        <taxon>Eukaryota</taxon>
        <taxon>Metamonada</taxon>
        <taxon>Preaxostyla</taxon>
        <taxon>Oxymonadida</taxon>
        <taxon>Blattamonas</taxon>
    </lineage>
</organism>
<dbReference type="Proteomes" id="UP001281761">
    <property type="component" value="Unassembled WGS sequence"/>
</dbReference>
<dbReference type="GO" id="GO:0016301">
    <property type="term" value="F:kinase activity"/>
    <property type="evidence" value="ECO:0007669"/>
    <property type="project" value="UniProtKB-KW"/>
</dbReference>
<evidence type="ECO:0000256" key="2">
    <source>
        <dbReference type="ARBA" id="ARBA00022679"/>
    </source>
</evidence>
<evidence type="ECO:0000256" key="1">
    <source>
        <dbReference type="ARBA" id="ARBA00012513"/>
    </source>
</evidence>
<dbReference type="PANTHER" id="PTHR43671:SF13">
    <property type="entry name" value="SERINE_THREONINE-PROTEIN KINASE NEK2"/>
    <property type="match status" value="1"/>
</dbReference>
<comment type="caution">
    <text evidence="8">The sequence shown here is derived from an EMBL/GenBank/DDBJ whole genome shotgun (WGS) entry which is preliminary data.</text>
</comment>
<evidence type="ECO:0000256" key="6">
    <source>
        <dbReference type="SAM" id="MobiDB-lite"/>
    </source>
</evidence>
<evidence type="ECO:0000256" key="3">
    <source>
        <dbReference type="ARBA" id="ARBA00022741"/>
    </source>
</evidence>
<dbReference type="SUPFAM" id="SSF56112">
    <property type="entry name" value="Protein kinase-like (PK-like)"/>
    <property type="match status" value="1"/>
</dbReference>
<dbReference type="InterPro" id="IPR043136">
    <property type="entry name" value="B30.2/SPRY_sf"/>
</dbReference>
<dbReference type="EMBL" id="JARBJD010000286">
    <property type="protein sequence ID" value="KAK2944750.1"/>
    <property type="molecule type" value="Genomic_DNA"/>
</dbReference>
<accession>A0ABQ9WZ11</accession>
<keyword evidence="4 8" id="KW-0418">Kinase</keyword>
<protein>
    <recommendedName>
        <fullName evidence="1">non-specific serine/threonine protein kinase</fullName>
        <ecNumber evidence="1">2.7.11.1</ecNumber>
    </recommendedName>
</protein>
<reference evidence="8 9" key="1">
    <citation type="journal article" date="2022" name="bioRxiv">
        <title>Genomics of Preaxostyla Flagellates Illuminates Evolutionary Transitions and the Path Towards Mitochondrial Loss.</title>
        <authorList>
            <person name="Novak L.V.F."/>
            <person name="Treitli S.C."/>
            <person name="Pyrih J."/>
            <person name="Halakuc P."/>
            <person name="Pipaliya S.V."/>
            <person name="Vacek V."/>
            <person name="Brzon O."/>
            <person name="Soukal P."/>
            <person name="Eme L."/>
            <person name="Dacks J.B."/>
            <person name="Karnkowska A."/>
            <person name="Elias M."/>
            <person name="Hampl V."/>
        </authorList>
    </citation>
    <scope>NUCLEOTIDE SEQUENCE [LARGE SCALE GENOMIC DNA]</scope>
    <source>
        <strain evidence="8">NAU3</strain>
        <tissue evidence="8">Gut</tissue>
    </source>
</reference>